<organism evidence="1 2">
    <name type="scientific">Acidisarcina polymorpha</name>
    <dbReference type="NCBI Taxonomy" id="2211140"/>
    <lineage>
        <taxon>Bacteria</taxon>
        <taxon>Pseudomonadati</taxon>
        <taxon>Acidobacteriota</taxon>
        <taxon>Terriglobia</taxon>
        <taxon>Terriglobales</taxon>
        <taxon>Acidobacteriaceae</taxon>
        <taxon>Acidisarcina</taxon>
    </lineage>
</organism>
<reference evidence="1 2" key="1">
    <citation type="journal article" date="2018" name="Front. Microbiol.">
        <title>Hydrolytic Capabilities as a Key to Environmental Success: Chitinolytic and Cellulolytic Acidobacteria From Acidic Sub-arctic Soils and Boreal Peatlands.</title>
        <authorList>
            <person name="Belova S.E."/>
            <person name="Ravin N.V."/>
            <person name="Pankratov T.A."/>
            <person name="Rakitin A.L."/>
            <person name="Ivanova A.A."/>
            <person name="Beletsky A.V."/>
            <person name="Mardanov A.V."/>
            <person name="Sinninghe Damste J.S."/>
            <person name="Dedysh S.N."/>
        </authorList>
    </citation>
    <scope>NUCLEOTIDE SEQUENCE [LARGE SCALE GENOMIC DNA]</scope>
    <source>
        <strain evidence="1 2">SBC82</strain>
    </source>
</reference>
<dbReference type="Gene3D" id="3.20.20.140">
    <property type="entry name" value="Metal-dependent hydrolases"/>
    <property type="match status" value="1"/>
</dbReference>
<gene>
    <name evidence="1" type="ORF">ACPOL_2001</name>
</gene>
<dbReference type="Proteomes" id="UP000253606">
    <property type="component" value="Chromosome"/>
</dbReference>
<dbReference type="EMBL" id="CP030840">
    <property type="protein sequence ID" value="AXC11337.1"/>
    <property type="molecule type" value="Genomic_DNA"/>
</dbReference>
<name>A0A2Z5FXZ1_9BACT</name>
<sequence length="338" mass="38970">MHCKRTTGLALNLEHAYWTPPLSGGRAFELERRQIESIGLLPMVSLSDHDTIEASLQLREKLETVDAPISVEWTAPWGASKFHLGLHNLSASLARDIMSSLRACTATREDGKVREMIAELHSMPSVLIVFNHPVWNLYDLPENIFQFELDRFLVENGRFLHAFELNGLRRREENQRVADLAAKWNQVLVSGGDRHGCEPNANLNLTRAEDFEEFISEIRNERRSTVLFMPQYEEPMGLRLWQNFLDIIREYPNYPEGQRKWDERTYHPDHAGAVVPVYKLWPNGTPSLFRKLFGAALLMEHRHVRETMRGLIPGDRNQLFLASEHSTACAELSPAWYD</sequence>
<dbReference type="InterPro" id="IPR016195">
    <property type="entry name" value="Pol/histidinol_Pase-like"/>
</dbReference>
<evidence type="ECO:0000313" key="1">
    <source>
        <dbReference type="EMBL" id="AXC11337.1"/>
    </source>
</evidence>
<evidence type="ECO:0000313" key="2">
    <source>
        <dbReference type="Proteomes" id="UP000253606"/>
    </source>
</evidence>
<dbReference type="AlphaFoldDB" id="A0A2Z5FXZ1"/>
<dbReference type="SUPFAM" id="SSF89550">
    <property type="entry name" value="PHP domain-like"/>
    <property type="match status" value="1"/>
</dbReference>
<accession>A0A2Z5FXZ1</accession>
<proteinExistence type="predicted"/>
<protein>
    <recommendedName>
        <fullName evidence="3">PHP domain-containing protein</fullName>
    </recommendedName>
</protein>
<keyword evidence="2" id="KW-1185">Reference proteome</keyword>
<dbReference type="KEGG" id="abas:ACPOL_2001"/>
<evidence type="ECO:0008006" key="3">
    <source>
        <dbReference type="Google" id="ProtNLM"/>
    </source>
</evidence>